<dbReference type="Gene3D" id="3.10.105.10">
    <property type="entry name" value="Dipeptide-binding Protein, Domain 3"/>
    <property type="match status" value="1"/>
</dbReference>
<comment type="caution">
    <text evidence="2">The sequence shown here is derived from an EMBL/GenBank/DDBJ whole genome shotgun (WGS) entry which is preliminary data.</text>
</comment>
<dbReference type="GO" id="GO:0015833">
    <property type="term" value="P:peptide transport"/>
    <property type="evidence" value="ECO:0007669"/>
    <property type="project" value="TreeGrafter"/>
</dbReference>
<dbReference type="InterPro" id="IPR039424">
    <property type="entry name" value="SBP_5"/>
</dbReference>
<sequence>MGSWCPRTGGAASRRAGRRLLVGRPRAATLAVLAPLAAAAMLTGCSGSAAAQIAYVVDGPLTSYNVNTTSGAASAGAQAFARTLTGFGYHGPDGQVVADHDFGSVSVVGGSPLVLDYQIADNAVYSDGKPVTCDDLVLAWAAQSGRFAGFDAATQAGYADIANIECIPGQKKARVSFIPDRGIVDYQQLFVATTMMPSHVIADQLNIDVTATLLSNNTASIAQIAQLWNTGWDIKPGLKPEEIAKRFPSSGPYKMESVLGNGAVVLVANDRWWGPKAITKRITVSPQAPDIQDRVNNRSVDVVDVAAGSSGTLTTPDNYDRTDFGSAGIEQLIFAPRGPLAQAKARRAVALCTPRDVIARDAGVAVANSRLAPATEDAIALAEGATEAAPFAKADAAAARDALGGAPLTVRIGYPGPNARLAVTVGTIAKSCAPAGVSVANVTLDTSGPQALRDGKIDVLLASTGGATGSGSTGSSAMDAYALHSGNGNNLSDYANPQIDGIIGALAVSADPAERVRLLAEGAPVLWGDMPTLPLYRQQRTLLMSKKMYAVSANPTRWGAGWNMDRWALLQ</sequence>
<dbReference type="PANTHER" id="PTHR30290:SF65">
    <property type="entry name" value="MONOACYL PHOSPHATIDYLINOSITOL TETRAMANNOSIDE-BINDING PROTEIN LPQW-RELATED"/>
    <property type="match status" value="1"/>
</dbReference>
<accession>A0A1E3SNF5</accession>
<dbReference type="SUPFAM" id="SSF53850">
    <property type="entry name" value="Periplasmic binding protein-like II"/>
    <property type="match status" value="1"/>
</dbReference>
<evidence type="ECO:0000313" key="3">
    <source>
        <dbReference type="Proteomes" id="UP000094224"/>
    </source>
</evidence>
<gene>
    <name evidence="2" type="ORF">BHQ21_21250</name>
</gene>
<name>A0A1E3SNF5_9MYCO</name>
<reference evidence="3" key="1">
    <citation type="submission" date="2016-09" db="EMBL/GenBank/DDBJ databases">
        <authorList>
            <person name="Greninger A.L."/>
            <person name="Jerome K.R."/>
            <person name="Mcnair B."/>
            <person name="Wallis C."/>
            <person name="Fang F."/>
        </authorList>
    </citation>
    <scope>NUCLEOTIDE SEQUENCE [LARGE SCALE GENOMIC DNA]</scope>
    <source>
        <strain evidence="3">BC1_M4</strain>
    </source>
</reference>
<dbReference type="PANTHER" id="PTHR30290">
    <property type="entry name" value="PERIPLASMIC BINDING COMPONENT OF ABC TRANSPORTER"/>
    <property type="match status" value="1"/>
</dbReference>
<protein>
    <recommendedName>
        <fullName evidence="1">Solute-binding protein family 5 domain-containing protein</fullName>
    </recommendedName>
</protein>
<dbReference type="AlphaFoldDB" id="A0A1E3SNF5"/>
<dbReference type="Gene3D" id="3.40.190.10">
    <property type="entry name" value="Periplasmic binding protein-like II"/>
    <property type="match status" value="1"/>
</dbReference>
<evidence type="ECO:0000259" key="1">
    <source>
        <dbReference type="Pfam" id="PF00496"/>
    </source>
</evidence>
<keyword evidence="3" id="KW-1185">Reference proteome</keyword>
<organism evidence="2 3">
    <name type="scientific">Mycobacterium sherrisii</name>
    <dbReference type="NCBI Taxonomy" id="243061"/>
    <lineage>
        <taxon>Bacteria</taxon>
        <taxon>Bacillati</taxon>
        <taxon>Actinomycetota</taxon>
        <taxon>Actinomycetes</taxon>
        <taxon>Mycobacteriales</taxon>
        <taxon>Mycobacteriaceae</taxon>
        <taxon>Mycobacterium</taxon>
        <taxon>Mycobacterium simiae complex</taxon>
    </lineage>
</organism>
<dbReference type="Pfam" id="PF00496">
    <property type="entry name" value="SBP_bac_5"/>
    <property type="match status" value="1"/>
</dbReference>
<dbReference type="Gene3D" id="3.90.76.10">
    <property type="entry name" value="Dipeptide-binding Protein, Domain 1"/>
    <property type="match status" value="1"/>
</dbReference>
<feature type="domain" description="Solute-binding protein family 5" evidence="1">
    <location>
        <begin position="114"/>
        <end position="477"/>
    </location>
</feature>
<proteinExistence type="predicted"/>
<dbReference type="GO" id="GO:1904680">
    <property type="term" value="F:peptide transmembrane transporter activity"/>
    <property type="evidence" value="ECO:0007669"/>
    <property type="project" value="TreeGrafter"/>
</dbReference>
<dbReference type="Proteomes" id="UP000094224">
    <property type="component" value="Unassembled WGS sequence"/>
</dbReference>
<dbReference type="OrthoDB" id="7888869at2"/>
<dbReference type="RefSeq" id="WP_069402272.1">
    <property type="nucleotide sequence ID" value="NZ_JACKTB010000014.1"/>
</dbReference>
<dbReference type="InterPro" id="IPR000914">
    <property type="entry name" value="SBP_5_dom"/>
</dbReference>
<dbReference type="EMBL" id="MIHC01000044">
    <property type="protein sequence ID" value="ODR03609.1"/>
    <property type="molecule type" value="Genomic_DNA"/>
</dbReference>
<evidence type="ECO:0000313" key="2">
    <source>
        <dbReference type="EMBL" id="ODR03609.1"/>
    </source>
</evidence>
<dbReference type="STRING" id="243061.AWC25_01340"/>